<evidence type="ECO:0000256" key="1">
    <source>
        <dbReference type="SAM" id="Phobius"/>
    </source>
</evidence>
<evidence type="ECO:0000313" key="2">
    <source>
        <dbReference type="EMBL" id="KRX06054.1"/>
    </source>
</evidence>
<accession>A0A0V0QV66</accession>
<comment type="caution">
    <text evidence="2">The sequence shown here is derived from an EMBL/GenBank/DDBJ whole genome shotgun (WGS) entry which is preliminary data.</text>
</comment>
<feature type="transmembrane region" description="Helical" evidence="1">
    <location>
        <begin position="79"/>
        <end position="100"/>
    </location>
</feature>
<dbReference type="Proteomes" id="UP000054937">
    <property type="component" value="Unassembled WGS sequence"/>
</dbReference>
<dbReference type="InParanoid" id="A0A0V0QV66"/>
<organism evidence="2 3">
    <name type="scientific">Pseudocohnilembus persalinus</name>
    <name type="common">Ciliate</name>
    <dbReference type="NCBI Taxonomy" id="266149"/>
    <lineage>
        <taxon>Eukaryota</taxon>
        <taxon>Sar</taxon>
        <taxon>Alveolata</taxon>
        <taxon>Ciliophora</taxon>
        <taxon>Intramacronucleata</taxon>
        <taxon>Oligohymenophorea</taxon>
        <taxon>Scuticociliatia</taxon>
        <taxon>Philasterida</taxon>
        <taxon>Pseudocohnilembidae</taxon>
        <taxon>Pseudocohnilembus</taxon>
    </lineage>
</organism>
<reference evidence="2 3" key="1">
    <citation type="journal article" date="2015" name="Sci. Rep.">
        <title>Genome of the facultative scuticociliatosis pathogen Pseudocohnilembus persalinus provides insight into its virulence through horizontal gene transfer.</title>
        <authorList>
            <person name="Xiong J."/>
            <person name="Wang G."/>
            <person name="Cheng J."/>
            <person name="Tian M."/>
            <person name="Pan X."/>
            <person name="Warren A."/>
            <person name="Jiang C."/>
            <person name="Yuan D."/>
            <person name="Miao W."/>
        </authorList>
    </citation>
    <scope>NUCLEOTIDE SEQUENCE [LARGE SCALE GENOMIC DNA]</scope>
    <source>
        <strain evidence="2">36N120E</strain>
    </source>
</reference>
<proteinExistence type="predicted"/>
<keyword evidence="3" id="KW-1185">Reference proteome</keyword>
<evidence type="ECO:0000313" key="3">
    <source>
        <dbReference type="Proteomes" id="UP000054937"/>
    </source>
</evidence>
<keyword evidence="1" id="KW-0472">Membrane</keyword>
<dbReference type="AlphaFoldDB" id="A0A0V0QV66"/>
<keyword evidence="1" id="KW-1133">Transmembrane helix</keyword>
<dbReference type="OMA" id="NHYQDLP"/>
<dbReference type="EMBL" id="LDAU01000102">
    <property type="protein sequence ID" value="KRX06054.1"/>
    <property type="molecule type" value="Genomic_DNA"/>
</dbReference>
<keyword evidence="1" id="KW-0812">Transmembrane</keyword>
<name>A0A0V0QV66_PSEPJ</name>
<gene>
    <name evidence="2" type="ORF">PPERSA_01132</name>
</gene>
<protein>
    <submittedName>
        <fullName evidence="2">Uncharacterized protein</fullName>
    </submittedName>
</protein>
<sequence length="211" mass="25498">MSKQEDLYYKDPIFNYKFRKDDFTKYNAKPYYQIPENDEQLTLQLRQIEDQYKSLKYYDDIPQHSEQQTYGLQQRMQSVMIYSTFVGYLLGKFAAISFYGRQYRSPKIIRKCQFYCIIAANITGSIFLSLELENQFKNRGIFRAQRLDEKVHHLLDKNYNLFQNVDKLKYSDEYPTFENVKEVENQRIQRLVEKKINQVKQQSYSVQNSLN</sequence>